<proteinExistence type="predicted"/>
<name>A0A8C4QG59_EPTBU</name>
<dbReference type="Proteomes" id="UP000694388">
    <property type="component" value="Unplaced"/>
</dbReference>
<dbReference type="Ensembl" id="ENSEBUT00000015072.1">
    <property type="protein sequence ID" value="ENSEBUP00000014496.1"/>
    <property type="gene ID" value="ENSEBUG00000009131.1"/>
</dbReference>
<evidence type="ECO:0000313" key="3">
    <source>
        <dbReference type="Proteomes" id="UP000694388"/>
    </source>
</evidence>
<feature type="compositionally biased region" description="Polar residues" evidence="1">
    <location>
        <begin position="14"/>
        <end position="25"/>
    </location>
</feature>
<reference evidence="2" key="1">
    <citation type="submission" date="2025-08" db="UniProtKB">
        <authorList>
            <consortium name="Ensembl"/>
        </authorList>
    </citation>
    <scope>IDENTIFICATION</scope>
</reference>
<accession>A0A8C4QG59</accession>
<sequence length="123" mass="13982">MQQEKDADPAMENQDLSKNIKTAQEPQRILKRAHSLVVSHRQMCKRRRRAGSDCKILPPIHFLLGGNINDPLNLNGLLEQTGDVPGEERQLPFFVNCKNLRSLFERIEEETSESVSRTNAASE</sequence>
<organism evidence="2 3">
    <name type="scientific">Eptatretus burgeri</name>
    <name type="common">Inshore hagfish</name>
    <dbReference type="NCBI Taxonomy" id="7764"/>
    <lineage>
        <taxon>Eukaryota</taxon>
        <taxon>Metazoa</taxon>
        <taxon>Chordata</taxon>
        <taxon>Craniata</taxon>
        <taxon>Vertebrata</taxon>
        <taxon>Cyclostomata</taxon>
        <taxon>Myxini</taxon>
        <taxon>Myxiniformes</taxon>
        <taxon>Myxinidae</taxon>
        <taxon>Eptatretinae</taxon>
        <taxon>Eptatretus</taxon>
    </lineage>
</organism>
<evidence type="ECO:0000313" key="2">
    <source>
        <dbReference type="Ensembl" id="ENSEBUP00000014496.1"/>
    </source>
</evidence>
<evidence type="ECO:0000256" key="1">
    <source>
        <dbReference type="SAM" id="MobiDB-lite"/>
    </source>
</evidence>
<feature type="region of interest" description="Disordered" evidence="1">
    <location>
        <begin position="1"/>
        <end position="26"/>
    </location>
</feature>
<dbReference type="AlphaFoldDB" id="A0A8C4QG59"/>
<reference evidence="2" key="2">
    <citation type="submission" date="2025-09" db="UniProtKB">
        <authorList>
            <consortium name="Ensembl"/>
        </authorList>
    </citation>
    <scope>IDENTIFICATION</scope>
</reference>
<protein>
    <submittedName>
        <fullName evidence="2">Uncharacterized protein</fullName>
    </submittedName>
</protein>
<keyword evidence="3" id="KW-1185">Reference proteome</keyword>